<proteinExistence type="predicted"/>
<sequence length="46" mass="5331">MRGAEFHLTQTLRHTDKLRETYRKTLTNHNKATPQLSNTRSAASFT</sequence>
<evidence type="ECO:0000313" key="3">
    <source>
        <dbReference type="Proteomes" id="UP000001343"/>
    </source>
</evidence>
<name>A0AA87SVD9_9LEPT</name>
<dbReference type="AlphaFoldDB" id="A0AA87SVD9"/>
<dbReference type="EMBL" id="AKWM02000066">
    <property type="protein sequence ID" value="EKR98846.1"/>
    <property type="molecule type" value="Genomic_DNA"/>
</dbReference>
<comment type="caution">
    <text evidence="2">The sequence shown here is derived from an EMBL/GenBank/DDBJ whole genome shotgun (WGS) entry which is preliminary data.</text>
</comment>
<accession>A0AA87SVD9</accession>
<dbReference type="Proteomes" id="UP000001343">
    <property type="component" value="Unassembled WGS sequence"/>
</dbReference>
<feature type="region of interest" description="Disordered" evidence="1">
    <location>
        <begin position="26"/>
        <end position="46"/>
    </location>
</feature>
<reference evidence="2 3" key="1">
    <citation type="journal article" date="2014" name="Int. J. Syst. Evol. Microbiol.">
        <title>Leptospira mayottensis sp. nov., a pathogenic species of the genus Leptospira isolated from humans.</title>
        <authorList>
            <person name="Bourhy P."/>
            <person name="Collet L."/>
            <person name="Brisse S."/>
            <person name="Picardeau M."/>
        </authorList>
    </citation>
    <scope>NUCLEOTIDE SEQUENCE [LARGE SCALE GENOMIC DNA]</scope>
    <source>
        <strain evidence="2 3">200901122</strain>
    </source>
</reference>
<organism evidence="2 3">
    <name type="scientific">Leptospira mayottensis 200901122</name>
    <dbReference type="NCBI Taxonomy" id="1193010"/>
    <lineage>
        <taxon>Bacteria</taxon>
        <taxon>Pseudomonadati</taxon>
        <taxon>Spirochaetota</taxon>
        <taxon>Spirochaetia</taxon>
        <taxon>Leptospirales</taxon>
        <taxon>Leptospiraceae</taxon>
        <taxon>Leptospira</taxon>
    </lineage>
</organism>
<gene>
    <name evidence="2" type="ORF">LEP1GSC125_3869</name>
</gene>
<evidence type="ECO:0000313" key="2">
    <source>
        <dbReference type="EMBL" id="EKR98846.1"/>
    </source>
</evidence>
<protein>
    <submittedName>
        <fullName evidence="2">Uncharacterized protein</fullName>
    </submittedName>
</protein>
<evidence type="ECO:0000256" key="1">
    <source>
        <dbReference type="SAM" id="MobiDB-lite"/>
    </source>
</evidence>